<protein>
    <submittedName>
        <fullName evidence="2">Uncharacterized protein</fullName>
    </submittedName>
</protein>
<feature type="compositionally biased region" description="Basic and acidic residues" evidence="1">
    <location>
        <begin position="42"/>
        <end position="58"/>
    </location>
</feature>
<dbReference type="EMBL" id="JACXVP010000009">
    <property type="protein sequence ID" value="KAG5586357.1"/>
    <property type="molecule type" value="Genomic_DNA"/>
</dbReference>
<organism evidence="2 3">
    <name type="scientific">Solanum commersonii</name>
    <name type="common">Commerson's wild potato</name>
    <name type="synonym">Commerson's nightshade</name>
    <dbReference type="NCBI Taxonomy" id="4109"/>
    <lineage>
        <taxon>Eukaryota</taxon>
        <taxon>Viridiplantae</taxon>
        <taxon>Streptophyta</taxon>
        <taxon>Embryophyta</taxon>
        <taxon>Tracheophyta</taxon>
        <taxon>Spermatophyta</taxon>
        <taxon>Magnoliopsida</taxon>
        <taxon>eudicotyledons</taxon>
        <taxon>Gunneridae</taxon>
        <taxon>Pentapetalae</taxon>
        <taxon>asterids</taxon>
        <taxon>lamiids</taxon>
        <taxon>Solanales</taxon>
        <taxon>Solanaceae</taxon>
        <taxon>Solanoideae</taxon>
        <taxon>Solaneae</taxon>
        <taxon>Solanum</taxon>
    </lineage>
</organism>
<keyword evidence="3" id="KW-1185">Reference proteome</keyword>
<reference evidence="2 3" key="1">
    <citation type="submission" date="2020-09" db="EMBL/GenBank/DDBJ databases">
        <title>De no assembly of potato wild relative species, Solanum commersonii.</title>
        <authorList>
            <person name="Cho K."/>
        </authorList>
    </citation>
    <scope>NUCLEOTIDE SEQUENCE [LARGE SCALE GENOMIC DNA]</scope>
    <source>
        <strain evidence="2">LZ3.2</strain>
        <tissue evidence="2">Leaf</tissue>
    </source>
</reference>
<dbReference type="AlphaFoldDB" id="A0A9J5XF98"/>
<gene>
    <name evidence="2" type="ORF">H5410_046791</name>
</gene>
<evidence type="ECO:0000313" key="2">
    <source>
        <dbReference type="EMBL" id="KAG5586357.1"/>
    </source>
</evidence>
<comment type="caution">
    <text evidence="2">The sequence shown here is derived from an EMBL/GenBank/DDBJ whole genome shotgun (WGS) entry which is preliminary data.</text>
</comment>
<feature type="region of interest" description="Disordered" evidence="1">
    <location>
        <begin position="42"/>
        <end position="92"/>
    </location>
</feature>
<sequence length="147" mass="16685">VFEVLLEAWTLRCKTEQKGLNRIRNVSLRIAESNLASRRIDMHRPLFQREKEQSETHRLAPRSSTVPPNDPKYEDGGSPSSSAISTNIAERSSTTQSVKTINTIWRGFCGDLKKGVHLPQLKIQKPPMCFWLAREGGHETQTTRLMA</sequence>
<evidence type="ECO:0000256" key="1">
    <source>
        <dbReference type="SAM" id="MobiDB-lite"/>
    </source>
</evidence>
<dbReference type="Proteomes" id="UP000824120">
    <property type="component" value="Chromosome 9"/>
</dbReference>
<proteinExistence type="predicted"/>
<name>A0A9J5XF98_SOLCO</name>
<evidence type="ECO:0000313" key="3">
    <source>
        <dbReference type="Proteomes" id="UP000824120"/>
    </source>
</evidence>
<accession>A0A9J5XF98</accession>
<feature type="non-terminal residue" evidence="2">
    <location>
        <position position="147"/>
    </location>
</feature>
<feature type="compositionally biased region" description="Polar residues" evidence="1">
    <location>
        <begin position="78"/>
        <end position="92"/>
    </location>
</feature>